<evidence type="ECO:0000256" key="5">
    <source>
        <dbReference type="ARBA" id="ARBA00047761"/>
    </source>
</evidence>
<reference evidence="8" key="1">
    <citation type="submission" date="2019-10" db="EMBL/GenBank/DDBJ databases">
        <authorList>
            <person name="Zhang R."/>
            <person name="Pan Y."/>
            <person name="Wang J."/>
            <person name="Ma R."/>
            <person name="Yu S."/>
        </authorList>
    </citation>
    <scope>NUCLEOTIDE SEQUENCE</scope>
    <source>
        <strain evidence="8">LA-IB0</strain>
        <tissue evidence="8">Leaf</tissue>
    </source>
</reference>
<dbReference type="GO" id="GO:0008420">
    <property type="term" value="F:RNA polymerase II CTD heptapeptide repeat phosphatase activity"/>
    <property type="evidence" value="ECO:0007669"/>
    <property type="project" value="InterPro"/>
</dbReference>
<evidence type="ECO:0000313" key="8">
    <source>
        <dbReference type="EMBL" id="KAG8364077.1"/>
    </source>
</evidence>
<comment type="catalytic activity">
    <reaction evidence="6">
        <text>O-phospho-L-threonyl-[protein] + H2O = L-threonyl-[protein] + phosphate</text>
        <dbReference type="Rhea" id="RHEA:47004"/>
        <dbReference type="Rhea" id="RHEA-COMP:11060"/>
        <dbReference type="Rhea" id="RHEA-COMP:11605"/>
        <dbReference type="ChEBI" id="CHEBI:15377"/>
        <dbReference type="ChEBI" id="CHEBI:30013"/>
        <dbReference type="ChEBI" id="CHEBI:43474"/>
        <dbReference type="ChEBI" id="CHEBI:61977"/>
        <dbReference type="EC" id="3.1.3.16"/>
    </reaction>
</comment>
<dbReference type="PANTHER" id="PTHR23081:SF36">
    <property type="entry name" value="RNA POLYMERASE II SUBUNIT A C-TERMINAL DOMAIN PHOSPHATASE"/>
    <property type="match status" value="1"/>
</dbReference>
<dbReference type="EMBL" id="WHWC01000019">
    <property type="protein sequence ID" value="KAG8364077.1"/>
    <property type="molecule type" value="Genomic_DNA"/>
</dbReference>
<dbReference type="PROSITE" id="PS50969">
    <property type="entry name" value="FCP1"/>
    <property type="match status" value="1"/>
</dbReference>
<gene>
    <name evidence="8" type="ORF">BUALT_Bualt19G0088800</name>
</gene>
<dbReference type="InterPro" id="IPR039189">
    <property type="entry name" value="Fcp1"/>
</dbReference>
<evidence type="ECO:0000256" key="6">
    <source>
        <dbReference type="ARBA" id="ARBA00048336"/>
    </source>
</evidence>
<comment type="caution">
    <text evidence="8">The sequence shown here is derived from an EMBL/GenBank/DDBJ whole genome shotgun (WGS) entry which is preliminary data.</text>
</comment>
<dbReference type="InterPro" id="IPR004274">
    <property type="entry name" value="FCP1_dom"/>
</dbReference>
<name>A0AAV6W6A8_9LAMI</name>
<organism evidence="8 9">
    <name type="scientific">Buddleja alternifolia</name>
    <dbReference type="NCBI Taxonomy" id="168488"/>
    <lineage>
        <taxon>Eukaryota</taxon>
        <taxon>Viridiplantae</taxon>
        <taxon>Streptophyta</taxon>
        <taxon>Embryophyta</taxon>
        <taxon>Tracheophyta</taxon>
        <taxon>Spermatophyta</taxon>
        <taxon>Magnoliopsida</taxon>
        <taxon>eudicotyledons</taxon>
        <taxon>Gunneridae</taxon>
        <taxon>Pentapetalae</taxon>
        <taxon>asterids</taxon>
        <taxon>lamiids</taxon>
        <taxon>Lamiales</taxon>
        <taxon>Scrophulariaceae</taxon>
        <taxon>Buddlejeae</taxon>
        <taxon>Buddleja</taxon>
    </lineage>
</organism>
<dbReference type="EC" id="3.1.3.16" evidence="2"/>
<evidence type="ECO:0000256" key="2">
    <source>
        <dbReference type="ARBA" id="ARBA00013081"/>
    </source>
</evidence>
<evidence type="ECO:0000313" key="9">
    <source>
        <dbReference type="Proteomes" id="UP000826271"/>
    </source>
</evidence>
<keyword evidence="9" id="KW-1185">Reference proteome</keyword>
<keyword evidence="3" id="KW-0378">Hydrolase</keyword>
<keyword evidence="4" id="KW-0539">Nucleus</keyword>
<evidence type="ECO:0000256" key="4">
    <source>
        <dbReference type="ARBA" id="ARBA00023242"/>
    </source>
</evidence>
<dbReference type="AlphaFoldDB" id="A0AAV6W6A8"/>
<comment type="catalytic activity">
    <reaction evidence="5">
        <text>O-phospho-L-seryl-[protein] + H2O = L-seryl-[protein] + phosphate</text>
        <dbReference type="Rhea" id="RHEA:20629"/>
        <dbReference type="Rhea" id="RHEA-COMP:9863"/>
        <dbReference type="Rhea" id="RHEA-COMP:11604"/>
        <dbReference type="ChEBI" id="CHEBI:15377"/>
        <dbReference type="ChEBI" id="CHEBI:29999"/>
        <dbReference type="ChEBI" id="CHEBI:43474"/>
        <dbReference type="ChEBI" id="CHEBI:83421"/>
        <dbReference type="EC" id="3.1.3.16"/>
    </reaction>
</comment>
<dbReference type="PANTHER" id="PTHR23081">
    <property type="entry name" value="RNA POLYMERASE II CTD PHOSPHATASE"/>
    <property type="match status" value="1"/>
</dbReference>
<accession>A0AAV6W6A8</accession>
<dbReference type="SUPFAM" id="SSF56784">
    <property type="entry name" value="HAD-like"/>
    <property type="match status" value="1"/>
</dbReference>
<dbReference type="SMART" id="SM00577">
    <property type="entry name" value="CPDc"/>
    <property type="match status" value="1"/>
</dbReference>
<sequence>MMSPSSAGSSPKKNMCQHPVVYRGMRVKCTQNVDDEIGVAFGYINKHLRAAHDEVARLREKDLKNLLSHKKLYLVLDLDHTLLNSARFPDITTTEGYLYEPKQALVDNLKDSLHRLKHMQIMMTKLRPRLFEMCIFTMGERAYALEMAKLLDPQGIYFNSRVIAKEDCTESHRKGLDIILGHESAVLILDDTAK</sequence>
<dbReference type="InterPro" id="IPR036412">
    <property type="entry name" value="HAD-like_sf"/>
</dbReference>
<proteinExistence type="predicted"/>
<dbReference type="InterPro" id="IPR023214">
    <property type="entry name" value="HAD_sf"/>
</dbReference>
<feature type="domain" description="FCP1 homology" evidence="7">
    <location>
        <begin position="67"/>
        <end position="194"/>
    </location>
</feature>
<evidence type="ECO:0000256" key="1">
    <source>
        <dbReference type="ARBA" id="ARBA00004123"/>
    </source>
</evidence>
<dbReference type="Pfam" id="PF03031">
    <property type="entry name" value="NIF"/>
    <property type="match status" value="1"/>
</dbReference>
<protein>
    <recommendedName>
        <fullName evidence="2">protein-serine/threonine phosphatase</fullName>
        <ecNumber evidence="2">3.1.3.16</ecNumber>
    </recommendedName>
</protein>
<comment type="subcellular location">
    <subcellularLocation>
        <location evidence="1">Nucleus</location>
    </subcellularLocation>
</comment>
<dbReference type="GO" id="GO:0005634">
    <property type="term" value="C:nucleus"/>
    <property type="evidence" value="ECO:0007669"/>
    <property type="project" value="UniProtKB-SubCell"/>
</dbReference>
<evidence type="ECO:0000256" key="3">
    <source>
        <dbReference type="ARBA" id="ARBA00022801"/>
    </source>
</evidence>
<evidence type="ECO:0000259" key="7">
    <source>
        <dbReference type="PROSITE" id="PS50969"/>
    </source>
</evidence>
<dbReference type="Proteomes" id="UP000826271">
    <property type="component" value="Unassembled WGS sequence"/>
</dbReference>
<dbReference type="Gene3D" id="3.40.50.1000">
    <property type="entry name" value="HAD superfamily/HAD-like"/>
    <property type="match status" value="1"/>
</dbReference>